<dbReference type="SMART" id="SM00256">
    <property type="entry name" value="FBOX"/>
    <property type="match status" value="1"/>
</dbReference>
<dbReference type="CDD" id="cd09917">
    <property type="entry name" value="F-box_SF"/>
    <property type="match status" value="1"/>
</dbReference>
<evidence type="ECO:0000313" key="4">
    <source>
        <dbReference type="Proteomes" id="UP001497457"/>
    </source>
</evidence>
<proteinExistence type="predicted"/>
<dbReference type="Pfam" id="PF00646">
    <property type="entry name" value="F-box"/>
    <property type="match status" value="1"/>
</dbReference>
<evidence type="ECO:0000259" key="2">
    <source>
        <dbReference type="SMART" id="SM00256"/>
    </source>
</evidence>
<dbReference type="Proteomes" id="UP001497457">
    <property type="component" value="Chromosome 31b"/>
</dbReference>
<dbReference type="InterPro" id="IPR036047">
    <property type="entry name" value="F-box-like_dom_sf"/>
</dbReference>
<dbReference type="InterPro" id="IPR001810">
    <property type="entry name" value="F-box_dom"/>
</dbReference>
<feature type="region of interest" description="Disordered" evidence="1">
    <location>
        <begin position="1"/>
        <end position="47"/>
    </location>
</feature>
<dbReference type="SUPFAM" id="SSF81383">
    <property type="entry name" value="F-box domain"/>
    <property type="match status" value="1"/>
</dbReference>
<dbReference type="AlphaFoldDB" id="A0ABC9D760"/>
<dbReference type="EMBL" id="OZ075141">
    <property type="protein sequence ID" value="CAL5032408.1"/>
    <property type="molecule type" value="Genomic_DNA"/>
</dbReference>
<reference evidence="3" key="1">
    <citation type="submission" date="2024-10" db="EMBL/GenBank/DDBJ databases">
        <authorList>
            <person name="Ryan C."/>
        </authorList>
    </citation>
    <scope>NUCLEOTIDE SEQUENCE [LARGE SCALE GENOMIC DNA]</scope>
</reference>
<evidence type="ECO:0000313" key="3">
    <source>
        <dbReference type="EMBL" id="CAL5032408.1"/>
    </source>
</evidence>
<dbReference type="Pfam" id="PF24523">
    <property type="entry name" value="DUF7595"/>
    <property type="match status" value="1"/>
</dbReference>
<keyword evidence="4" id="KW-1185">Reference proteome</keyword>
<sequence>MAPLPPAGGRRRCTPACKDHPIPTAPRKRRRRTSTSSTPEPAPSPPPATAWVFPVKVLLEIVARSDTHTLVRCAAVCKALRRGILSPAFLRRVTGHENPADRIVPPYLLGYVHTYDEEKEDEELPDALFSMVHPDPSPVGSFPDKHLAPFISRSAADLLGVYKTVTSRGGLIVLERRKVNRRRRSERRSDMCVYNPMTGERTFFPYPPDYWSHYHLQLGAVFVLLTAGDGIGCAFMLLIADLHGFMDCSCTISVQTMSSDTVGTWSPTKYVGDAIRPWHFLEPWRGAVVLRGGHIHWLAADCCSEILTYNVLTSKTGSIKLPCSSVDILHLGISPDGRLKLLVADKGFIISVWLLLACGTCWELNSVIDMEEKVRHLDPEIPLPLLFKSSGEKSGVALLQIRGHDRSLVVLDVETGEMHKIADPCRDSLLVEVDLLSVTNYESLFVGHI</sequence>
<accession>A0ABC9D760</accession>
<dbReference type="PANTHER" id="PTHR35828:SF22">
    <property type="entry name" value="OS10G0103633 PROTEIN"/>
    <property type="match status" value="1"/>
</dbReference>
<feature type="domain" description="F-box" evidence="2">
    <location>
        <begin position="53"/>
        <end position="93"/>
    </location>
</feature>
<evidence type="ECO:0000256" key="1">
    <source>
        <dbReference type="SAM" id="MobiDB-lite"/>
    </source>
</evidence>
<dbReference type="PANTHER" id="PTHR35828">
    <property type="entry name" value="OS08G0203800 PROTEIN-RELATED"/>
    <property type="match status" value="1"/>
</dbReference>
<gene>
    <name evidence="3" type="ORF">URODEC1_LOCUS82264</name>
</gene>
<protein>
    <recommendedName>
        <fullName evidence="2">F-box domain-containing protein</fullName>
    </recommendedName>
</protein>
<organism evidence="3 4">
    <name type="scientific">Urochloa decumbens</name>
    <dbReference type="NCBI Taxonomy" id="240449"/>
    <lineage>
        <taxon>Eukaryota</taxon>
        <taxon>Viridiplantae</taxon>
        <taxon>Streptophyta</taxon>
        <taxon>Embryophyta</taxon>
        <taxon>Tracheophyta</taxon>
        <taxon>Spermatophyta</taxon>
        <taxon>Magnoliopsida</taxon>
        <taxon>Liliopsida</taxon>
        <taxon>Poales</taxon>
        <taxon>Poaceae</taxon>
        <taxon>PACMAD clade</taxon>
        <taxon>Panicoideae</taxon>
        <taxon>Panicodae</taxon>
        <taxon>Paniceae</taxon>
        <taxon>Melinidinae</taxon>
        <taxon>Urochloa</taxon>
    </lineage>
</organism>
<dbReference type="InterPro" id="IPR056016">
    <property type="entry name" value="DUF7595"/>
</dbReference>
<name>A0ABC9D760_9POAL</name>